<dbReference type="GO" id="GO:0019290">
    <property type="term" value="P:siderophore biosynthetic process"/>
    <property type="evidence" value="ECO:0007669"/>
    <property type="project" value="InterPro"/>
</dbReference>
<dbReference type="EC" id="1.3.1.28" evidence="6 8"/>
<dbReference type="PANTHER" id="PTHR43669:SF8">
    <property type="entry name" value="SHORT-CHAIN TYPE DEHYDROGENASE_REDUCTASE-RELATED"/>
    <property type="match status" value="1"/>
</dbReference>
<evidence type="ECO:0000256" key="7">
    <source>
        <dbReference type="ARBA" id="ARBA00067530"/>
    </source>
</evidence>
<comment type="caution">
    <text evidence="10">The sequence shown here is derived from an EMBL/GenBank/DDBJ whole genome shotgun (WGS) entry which is preliminary data.</text>
</comment>
<dbReference type="NCBIfam" id="TIGR04316">
    <property type="entry name" value="dhbA_paeA"/>
    <property type="match status" value="1"/>
</dbReference>
<dbReference type="InterPro" id="IPR020904">
    <property type="entry name" value="Sc_DH/Rdtase_CS"/>
</dbReference>
<dbReference type="PROSITE" id="PS00061">
    <property type="entry name" value="ADH_SHORT"/>
    <property type="match status" value="1"/>
</dbReference>
<keyword evidence="11" id="KW-1185">Reference proteome</keyword>
<evidence type="ECO:0000256" key="1">
    <source>
        <dbReference type="ARBA" id="ARBA00004924"/>
    </source>
</evidence>
<evidence type="ECO:0000256" key="2">
    <source>
        <dbReference type="ARBA" id="ARBA00006484"/>
    </source>
</evidence>
<dbReference type="PRINTS" id="PR00080">
    <property type="entry name" value="SDRFAMILY"/>
</dbReference>
<keyword evidence="4" id="KW-0520">NAD</keyword>
<dbReference type="InterPro" id="IPR003560">
    <property type="entry name" value="DHB_DH"/>
</dbReference>
<evidence type="ECO:0000313" key="10">
    <source>
        <dbReference type="EMBL" id="OEV14197.1"/>
    </source>
</evidence>
<dbReference type="Pfam" id="PF00106">
    <property type="entry name" value="adh_short"/>
    <property type="match status" value="1"/>
</dbReference>
<dbReference type="GO" id="GO:0008667">
    <property type="term" value="F:2,3-dihydro-2,3-dihydroxybenzoate dehydrogenase activity"/>
    <property type="evidence" value="ECO:0007669"/>
    <property type="project" value="UniProtKB-UniRule"/>
</dbReference>
<evidence type="ECO:0000256" key="8">
    <source>
        <dbReference type="NCBIfam" id="TIGR04316"/>
    </source>
</evidence>
<dbReference type="PATRIC" id="fig|518642.10.peg.1703"/>
<dbReference type="EMBL" id="LJGW01000013">
    <property type="protein sequence ID" value="OEV14197.1"/>
    <property type="molecule type" value="Genomic_DNA"/>
</dbReference>
<name>A0A1E7LDB3_9ACTN</name>
<dbReference type="InterPro" id="IPR002347">
    <property type="entry name" value="SDR_fam"/>
</dbReference>
<evidence type="ECO:0000256" key="9">
    <source>
        <dbReference type="RuleBase" id="RU000363"/>
    </source>
</evidence>
<accession>A0A1E7LDB3</accession>
<sequence>MEYERPAGRGEFDGRTALVTGAGNGIGRAVAVALVAHGARVAAVDRDADALKSLAEECGSAAVLPHVADVADSDAVEEVVGRTERESGPVELLVNVAGVLTTAPVTEFDDADWERIFAVNAGGVFRTSRAVARRMVARGGGSIVTVASNAGGVPRTGMAAYAASKAAAAHFTKCLGLEVGRFGVRCNVVSPGSTDTAMQRRLWDGEEPPAAVLQGDPETYRTGIPLGRIADPRDVADAVLFLLSDRARQITLHDLYVDGGATLRA</sequence>
<dbReference type="RefSeq" id="WP_070014397.1">
    <property type="nucleotide sequence ID" value="NZ_LJGW01000013.1"/>
</dbReference>
<comment type="similarity">
    <text evidence="2 9">Belongs to the short-chain dehydrogenases/reductases (SDR) family.</text>
</comment>
<proteinExistence type="inferred from homology"/>
<dbReference type="PANTHER" id="PTHR43669">
    <property type="entry name" value="5-KETO-D-GLUCONATE 5-REDUCTASE"/>
    <property type="match status" value="1"/>
</dbReference>
<dbReference type="PRINTS" id="PR01397">
    <property type="entry name" value="DHBDHDRGNASE"/>
</dbReference>
<reference evidence="10 11" key="1">
    <citation type="journal article" date="2016" name="Front. Microbiol.">
        <title>Comparative Genomics Analysis of Streptomyces Species Reveals Their Adaptation to the Marine Environment and Their Diversity at the Genomic Level.</title>
        <authorList>
            <person name="Tian X."/>
            <person name="Zhang Z."/>
            <person name="Yang T."/>
            <person name="Chen M."/>
            <person name="Li J."/>
            <person name="Chen F."/>
            <person name="Yang J."/>
            <person name="Li W."/>
            <person name="Zhang B."/>
            <person name="Zhang Z."/>
            <person name="Wu J."/>
            <person name="Zhang C."/>
            <person name="Long L."/>
            <person name="Xiao J."/>
        </authorList>
    </citation>
    <scope>NUCLEOTIDE SEQUENCE [LARGE SCALE GENOMIC DNA]</scope>
    <source>
        <strain evidence="10 11">SCSIO 10429</strain>
    </source>
</reference>
<dbReference type="InterPro" id="IPR036291">
    <property type="entry name" value="NAD(P)-bd_dom_sf"/>
</dbReference>
<dbReference type="Proteomes" id="UP000176005">
    <property type="component" value="Unassembled WGS sequence"/>
</dbReference>
<evidence type="ECO:0000256" key="5">
    <source>
        <dbReference type="ARBA" id="ARBA00052874"/>
    </source>
</evidence>
<gene>
    <name evidence="10" type="ORF">AN218_00260</name>
</gene>
<comment type="catalytic activity">
    <reaction evidence="5">
        <text>(2S,3S)-2,3-dihydroxy-2,3-dihydrobenzoate + NAD(+) = 2,3-dihydroxybenzoate + NADH + H(+)</text>
        <dbReference type="Rhea" id="RHEA:23824"/>
        <dbReference type="ChEBI" id="CHEBI:15378"/>
        <dbReference type="ChEBI" id="CHEBI:36654"/>
        <dbReference type="ChEBI" id="CHEBI:57540"/>
        <dbReference type="ChEBI" id="CHEBI:57945"/>
        <dbReference type="ChEBI" id="CHEBI:58764"/>
        <dbReference type="EC" id="1.3.1.28"/>
    </reaction>
</comment>
<organism evidence="10 11">
    <name type="scientific">Streptomyces nanshensis</name>
    <dbReference type="NCBI Taxonomy" id="518642"/>
    <lineage>
        <taxon>Bacteria</taxon>
        <taxon>Bacillati</taxon>
        <taxon>Actinomycetota</taxon>
        <taxon>Actinomycetes</taxon>
        <taxon>Kitasatosporales</taxon>
        <taxon>Streptomycetaceae</taxon>
        <taxon>Streptomyces</taxon>
    </lineage>
</organism>
<evidence type="ECO:0000313" key="11">
    <source>
        <dbReference type="Proteomes" id="UP000176005"/>
    </source>
</evidence>
<dbReference type="Gene3D" id="3.40.50.720">
    <property type="entry name" value="NAD(P)-binding Rossmann-like Domain"/>
    <property type="match status" value="1"/>
</dbReference>
<protein>
    <recommendedName>
        <fullName evidence="7 8">2,3-dihydro-2,3-dihydroxybenzoate dehydrogenase</fullName>
        <ecNumber evidence="6 8">1.3.1.28</ecNumber>
    </recommendedName>
</protein>
<dbReference type="NCBIfam" id="NF006074">
    <property type="entry name" value="PRK08220.1"/>
    <property type="match status" value="1"/>
</dbReference>
<dbReference type="SUPFAM" id="SSF51735">
    <property type="entry name" value="NAD(P)-binding Rossmann-fold domains"/>
    <property type="match status" value="1"/>
</dbReference>
<dbReference type="AlphaFoldDB" id="A0A1E7LDB3"/>
<keyword evidence="3" id="KW-0560">Oxidoreductase</keyword>
<evidence type="ECO:0000256" key="4">
    <source>
        <dbReference type="ARBA" id="ARBA00023027"/>
    </source>
</evidence>
<evidence type="ECO:0000256" key="6">
    <source>
        <dbReference type="ARBA" id="ARBA00066334"/>
    </source>
</evidence>
<comment type="pathway">
    <text evidence="1">Siderophore biosynthesis.</text>
</comment>
<evidence type="ECO:0000256" key="3">
    <source>
        <dbReference type="ARBA" id="ARBA00023002"/>
    </source>
</evidence>
<dbReference type="FunFam" id="3.40.50.720:FF:000160">
    <property type="entry name" value="2,3-dihydro-2,3-dihydroxybenzoate dehydrogenase"/>
    <property type="match status" value="1"/>
</dbReference>